<reference evidence="2 3" key="1">
    <citation type="submission" date="2024-10" db="EMBL/GenBank/DDBJ databases">
        <title>Updated reference genomes for cyclostephanoid diatoms.</title>
        <authorList>
            <person name="Roberts W.R."/>
            <person name="Alverson A.J."/>
        </authorList>
    </citation>
    <scope>NUCLEOTIDE SEQUENCE [LARGE SCALE GENOMIC DNA]</scope>
    <source>
        <strain evidence="2 3">AJA276-08</strain>
    </source>
</reference>
<sequence>MMYKFALVLLSTLAQTTVLVESTRLGRTAQGGDGKMETQVKMMQVQVDESIAPQDDETIDEDDSLSFIPGLRALRRENNEKVWNHGTFEVAAKRRGSIEVCAPSATRDGDTLFFFLSSSGGHLPLQLDQWTRGAECFKSDNKQQECFRASHCINKDGPFCVEFRDGRMGGGGNDLGTVMFYKRVTKDNPGCWVVELKDGTTWAVVTAITNVNERDPIRDFSGESCDKSLDSVFPSVHGKENDVLLMSSSFDDPASPSSFSPPSGASGLGYIRVKGDAGFLYGEELDHTGETGKSITGGRGGPHCKDALLSVVVNRGERV</sequence>
<name>A0ABD3QPJ6_9STRA</name>
<evidence type="ECO:0000256" key="1">
    <source>
        <dbReference type="SAM" id="SignalP"/>
    </source>
</evidence>
<accession>A0ABD3QPJ6</accession>
<evidence type="ECO:0000313" key="3">
    <source>
        <dbReference type="Proteomes" id="UP001530315"/>
    </source>
</evidence>
<protein>
    <submittedName>
        <fullName evidence="2">Uncharacterized protein</fullName>
    </submittedName>
</protein>
<gene>
    <name evidence="2" type="ORF">ACHAW5_008672</name>
</gene>
<proteinExistence type="predicted"/>
<keyword evidence="1" id="KW-0732">Signal</keyword>
<dbReference type="AlphaFoldDB" id="A0ABD3QPJ6"/>
<dbReference type="Proteomes" id="UP001530315">
    <property type="component" value="Unassembled WGS sequence"/>
</dbReference>
<feature type="signal peptide" evidence="1">
    <location>
        <begin position="1"/>
        <end position="22"/>
    </location>
</feature>
<evidence type="ECO:0000313" key="2">
    <source>
        <dbReference type="EMBL" id="KAL3801886.1"/>
    </source>
</evidence>
<feature type="chain" id="PRO_5044759311" evidence="1">
    <location>
        <begin position="23"/>
        <end position="319"/>
    </location>
</feature>
<dbReference type="EMBL" id="JALLAZ020000171">
    <property type="protein sequence ID" value="KAL3801886.1"/>
    <property type="molecule type" value="Genomic_DNA"/>
</dbReference>
<comment type="caution">
    <text evidence="2">The sequence shown here is derived from an EMBL/GenBank/DDBJ whole genome shotgun (WGS) entry which is preliminary data.</text>
</comment>
<keyword evidence="3" id="KW-1185">Reference proteome</keyword>
<organism evidence="2 3">
    <name type="scientific">Stephanodiscus triporus</name>
    <dbReference type="NCBI Taxonomy" id="2934178"/>
    <lineage>
        <taxon>Eukaryota</taxon>
        <taxon>Sar</taxon>
        <taxon>Stramenopiles</taxon>
        <taxon>Ochrophyta</taxon>
        <taxon>Bacillariophyta</taxon>
        <taxon>Coscinodiscophyceae</taxon>
        <taxon>Thalassiosirophycidae</taxon>
        <taxon>Stephanodiscales</taxon>
        <taxon>Stephanodiscaceae</taxon>
        <taxon>Stephanodiscus</taxon>
    </lineage>
</organism>